<organism evidence="4">
    <name type="scientific">marine metagenome</name>
    <dbReference type="NCBI Taxonomy" id="408172"/>
    <lineage>
        <taxon>unclassified sequences</taxon>
        <taxon>metagenomes</taxon>
        <taxon>ecological metagenomes</taxon>
    </lineage>
</organism>
<dbReference type="SUPFAM" id="SSF82282">
    <property type="entry name" value="Homocysteine S-methyltransferase"/>
    <property type="match status" value="1"/>
</dbReference>
<dbReference type="AlphaFoldDB" id="A0A381N4E5"/>
<keyword evidence="1" id="KW-0489">Methyltransferase</keyword>
<feature type="domain" description="Hcy-binding" evidence="3">
    <location>
        <begin position="1"/>
        <end position="303"/>
    </location>
</feature>
<evidence type="ECO:0000256" key="1">
    <source>
        <dbReference type="ARBA" id="ARBA00022603"/>
    </source>
</evidence>
<protein>
    <recommendedName>
        <fullName evidence="3">Hcy-binding domain-containing protein</fullName>
    </recommendedName>
</protein>
<dbReference type="PIRSF" id="PIRSF037505">
    <property type="entry name" value="Betaine_HMT"/>
    <property type="match status" value="1"/>
</dbReference>
<dbReference type="PANTHER" id="PTHR11103">
    <property type="entry name" value="SLR1189 PROTEIN"/>
    <property type="match status" value="1"/>
</dbReference>
<dbReference type="InterPro" id="IPR003726">
    <property type="entry name" value="HCY_dom"/>
</dbReference>
<keyword evidence="2" id="KW-0808">Transferase</keyword>
<gene>
    <name evidence="4" type="ORF">METZ01_LOCUS2221</name>
</gene>
<name>A0A381N4E5_9ZZZZ</name>
<dbReference type="InterPro" id="IPR017226">
    <property type="entry name" value="BHMT-like"/>
</dbReference>
<dbReference type="PROSITE" id="PS50970">
    <property type="entry name" value="HCY"/>
    <property type="match status" value="1"/>
</dbReference>
<accession>A0A381N4E5</accession>
<dbReference type="GO" id="GO:0008168">
    <property type="term" value="F:methyltransferase activity"/>
    <property type="evidence" value="ECO:0007669"/>
    <property type="project" value="UniProtKB-KW"/>
</dbReference>
<evidence type="ECO:0000256" key="2">
    <source>
        <dbReference type="ARBA" id="ARBA00022679"/>
    </source>
</evidence>
<dbReference type="GO" id="GO:0009086">
    <property type="term" value="P:methionine biosynthetic process"/>
    <property type="evidence" value="ECO:0007669"/>
    <property type="project" value="InterPro"/>
</dbReference>
<proteinExistence type="predicted"/>
<dbReference type="GO" id="GO:0008270">
    <property type="term" value="F:zinc ion binding"/>
    <property type="evidence" value="ECO:0007669"/>
    <property type="project" value="InterPro"/>
</dbReference>
<dbReference type="InterPro" id="IPR036589">
    <property type="entry name" value="HCY_dom_sf"/>
</dbReference>
<dbReference type="EMBL" id="UINC01000111">
    <property type="protein sequence ID" value="SUZ49367.1"/>
    <property type="molecule type" value="Genomic_DNA"/>
</dbReference>
<dbReference type="Pfam" id="PF02574">
    <property type="entry name" value="S-methyl_trans"/>
    <property type="match status" value="1"/>
</dbReference>
<dbReference type="PANTHER" id="PTHR11103:SF18">
    <property type="entry name" value="SLR1189 PROTEIN"/>
    <property type="match status" value="1"/>
</dbReference>
<reference evidence="4" key="1">
    <citation type="submission" date="2018-05" db="EMBL/GenBank/DDBJ databases">
        <authorList>
            <person name="Lanie J.A."/>
            <person name="Ng W.-L."/>
            <person name="Kazmierczak K.M."/>
            <person name="Andrzejewski T.M."/>
            <person name="Davidsen T.M."/>
            <person name="Wayne K.J."/>
            <person name="Tettelin H."/>
            <person name="Glass J.I."/>
            <person name="Rusch D."/>
            <person name="Podicherti R."/>
            <person name="Tsui H.-C.T."/>
            <person name="Winkler M.E."/>
        </authorList>
    </citation>
    <scope>NUCLEOTIDE SEQUENCE</scope>
</reference>
<dbReference type="Gene3D" id="3.20.20.330">
    <property type="entry name" value="Homocysteine-binding-like domain"/>
    <property type="match status" value="1"/>
</dbReference>
<dbReference type="GO" id="GO:0032259">
    <property type="term" value="P:methylation"/>
    <property type="evidence" value="ECO:0007669"/>
    <property type="project" value="UniProtKB-KW"/>
</dbReference>
<evidence type="ECO:0000313" key="4">
    <source>
        <dbReference type="EMBL" id="SUZ49367.1"/>
    </source>
</evidence>
<sequence>MQQQLLLLDGAMGTQLFDRGLPPGDPPELLNLVDPDTVQTVHNEYLRAGSDIILTNTFGGNRHRLALHDLEDKVHEINDTAVRIAKQAALKFEALVAGSIGPLGVLLAPLGPMSAEAALDASPLGPMPAEAALDAFEEQVDGLTAGTRSRDANSSIDLLWIETMSCLDEAAIAIDACRQLSGLPVAITMSFDTNCHTMMGVSPANAAKALLDAGASAVGVNCGNSLDDNEAVIAQMREAAPEATLIAKSNAGIPEWQGAKLSYSATPALMADFTRRLRDLGVQLVGGCCGTTPEHIAAMRSALREAA</sequence>
<evidence type="ECO:0000259" key="3">
    <source>
        <dbReference type="PROSITE" id="PS50970"/>
    </source>
</evidence>